<feature type="region of interest" description="Disordered" evidence="1">
    <location>
        <begin position="60"/>
        <end position="95"/>
    </location>
</feature>
<evidence type="ECO:0000313" key="3">
    <source>
        <dbReference type="Proteomes" id="UP001488838"/>
    </source>
</evidence>
<dbReference type="EMBL" id="JBBHLL010000020">
    <property type="protein sequence ID" value="KAK7829637.1"/>
    <property type="molecule type" value="Genomic_DNA"/>
</dbReference>
<accession>A0AAW0JRJ0</accession>
<dbReference type="AlphaFoldDB" id="A0AAW0JRJ0"/>
<evidence type="ECO:0000313" key="2">
    <source>
        <dbReference type="EMBL" id="KAK7829637.1"/>
    </source>
</evidence>
<keyword evidence="3" id="KW-1185">Reference proteome</keyword>
<dbReference type="Proteomes" id="UP001488838">
    <property type="component" value="Unassembled WGS sequence"/>
</dbReference>
<organism evidence="2 3">
    <name type="scientific">Myodes glareolus</name>
    <name type="common">Bank vole</name>
    <name type="synonym">Clethrionomys glareolus</name>
    <dbReference type="NCBI Taxonomy" id="447135"/>
    <lineage>
        <taxon>Eukaryota</taxon>
        <taxon>Metazoa</taxon>
        <taxon>Chordata</taxon>
        <taxon>Craniata</taxon>
        <taxon>Vertebrata</taxon>
        <taxon>Euteleostomi</taxon>
        <taxon>Mammalia</taxon>
        <taxon>Eutheria</taxon>
        <taxon>Euarchontoglires</taxon>
        <taxon>Glires</taxon>
        <taxon>Rodentia</taxon>
        <taxon>Myomorpha</taxon>
        <taxon>Muroidea</taxon>
        <taxon>Cricetidae</taxon>
        <taxon>Arvicolinae</taxon>
        <taxon>Myodes</taxon>
    </lineage>
</organism>
<reference evidence="2 3" key="1">
    <citation type="journal article" date="2023" name="bioRxiv">
        <title>Conserved and derived expression patterns and positive selection on dental genes reveal complex evolutionary context of ever-growing rodent molars.</title>
        <authorList>
            <person name="Calamari Z.T."/>
            <person name="Song A."/>
            <person name="Cohen E."/>
            <person name="Akter M."/>
            <person name="Roy R.D."/>
            <person name="Hallikas O."/>
            <person name="Christensen M.M."/>
            <person name="Li P."/>
            <person name="Marangoni P."/>
            <person name="Jernvall J."/>
            <person name="Klein O.D."/>
        </authorList>
    </citation>
    <scope>NUCLEOTIDE SEQUENCE [LARGE SCALE GENOMIC DNA]</scope>
    <source>
        <strain evidence="2">V071</strain>
    </source>
</reference>
<comment type="caution">
    <text evidence="2">The sequence shown here is derived from an EMBL/GenBank/DDBJ whole genome shotgun (WGS) entry which is preliminary data.</text>
</comment>
<evidence type="ECO:0000256" key="1">
    <source>
        <dbReference type="SAM" id="MobiDB-lite"/>
    </source>
</evidence>
<protein>
    <submittedName>
        <fullName evidence="2">Uncharacterized protein</fullName>
    </submittedName>
</protein>
<proteinExistence type="predicted"/>
<sequence>MNTDIKMENRKVKGYHVVKCESPEWLRKPAGWLPEANGKKTEVLFSFLYTKEYSPMINKVKEEGLNPPKPGDLRSEDEATGGNVPGPLNTPTNAS</sequence>
<gene>
    <name evidence="2" type="ORF">U0070_013323</name>
</gene>
<name>A0AAW0JRJ0_MYOGA</name>